<evidence type="ECO:0008006" key="3">
    <source>
        <dbReference type="Google" id="ProtNLM"/>
    </source>
</evidence>
<organism evidence="1 2">
    <name type="scientific">Prosthecobacter algae</name>
    <dbReference type="NCBI Taxonomy" id="1144682"/>
    <lineage>
        <taxon>Bacteria</taxon>
        <taxon>Pseudomonadati</taxon>
        <taxon>Verrucomicrobiota</taxon>
        <taxon>Verrucomicrobiia</taxon>
        <taxon>Verrucomicrobiales</taxon>
        <taxon>Verrucomicrobiaceae</taxon>
        <taxon>Prosthecobacter</taxon>
    </lineage>
</organism>
<dbReference type="EMBL" id="BAABIA010000006">
    <property type="protein sequence ID" value="GAA5144023.1"/>
    <property type="molecule type" value="Genomic_DNA"/>
</dbReference>
<keyword evidence="2" id="KW-1185">Reference proteome</keyword>
<gene>
    <name evidence="1" type="ORF">GCM10023213_33270</name>
</gene>
<evidence type="ECO:0000313" key="1">
    <source>
        <dbReference type="EMBL" id="GAA5144023.1"/>
    </source>
</evidence>
<protein>
    <recommendedName>
        <fullName evidence="3">Antitoxin ParD1/3/4</fullName>
    </recommendedName>
</protein>
<sequence>MAMKDTHQEHKHPTQEQMELAMQVGKYSQAVRNGTMPLEDAIDILMQPPFNYPNRRRAWHVLDPGPPTP</sequence>
<evidence type="ECO:0000313" key="2">
    <source>
        <dbReference type="Proteomes" id="UP001499852"/>
    </source>
</evidence>
<proteinExistence type="predicted"/>
<accession>A0ABP9PBL6</accession>
<dbReference type="Proteomes" id="UP001499852">
    <property type="component" value="Unassembled WGS sequence"/>
</dbReference>
<reference evidence="2" key="1">
    <citation type="journal article" date="2019" name="Int. J. Syst. Evol. Microbiol.">
        <title>The Global Catalogue of Microorganisms (GCM) 10K type strain sequencing project: providing services to taxonomists for standard genome sequencing and annotation.</title>
        <authorList>
            <consortium name="The Broad Institute Genomics Platform"/>
            <consortium name="The Broad Institute Genome Sequencing Center for Infectious Disease"/>
            <person name="Wu L."/>
            <person name="Ma J."/>
        </authorList>
    </citation>
    <scope>NUCLEOTIDE SEQUENCE [LARGE SCALE GENOMIC DNA]</scope>
    <source>
        <strain evidence="2">JCM 18053</strain>
    </source>
</reference>
<name>A0ABP9PBL6_9BACT</name>
<comment type="caution">
    <text evidence="1">The sequence shown here is derived from an EMBL/GenBank/DDBJ whole genome shotgun (WGS) entry which is preliminary data.</text>
</comment>